<evidence type="ECO:0000313" key="3">
    <source>
        <dbReference type="EMBL" id="KWT70612.1"/>
    </source>
</evidence>
<accession>A0A109BKQ0</accession>
<feature type="domain" description="Cupin type-2" evidence="2">
    <location>
        <begin position="74"/>
        <end position="143"/>
    </location>
</feature>
<feature type="region of interest" description="Disordered" evidence="1">
    <location>
        <begin position="150"/>
        <end position="173"/>
    </location>
</feature>
<sequence length="173" mass="18432">MARRQLAYRYAPALCLGLTLAGLATLGERSIAREANAPAHAGESVTTLLNTAQTVIGQAIAYPEQRPAHVTAVIVTMQPGETTGWHQHDVPMFGYILEGEVTVDYGVQGSRTYRQGDAVMEAMDWPHSGRNSGGIPARILAVFMGADGVPNTEKVPSPSETEPLTSVPPASRH</sequence>
<evidence type="ECO:0000313" key="4">
    <source>
        <dbReference type="Proteomes" id="UP000059074"/>
    </source>
</evidence>
<dbReference type="Pfam" id="PF07883">
    <property type="entry name" value="Cupin_2"/>
    <property type="match status" value="1"/>
</dbReference>
<proteinExistence type="predicted"/>
<keyword evidence="4" id="KW-1185">Reference proteome</keyword>
<gene>
    <name evidence="3" type="ORF">APY04_0892</name>
</gene>
<dbReference type="RefSeq" id="WP_083509478.1">
    <property type="nucleotide sequence ID" value="NZ_LMTR01000030.1"/>
</dbReference>
<comment type="caution">
    <text evidence="3">The sequence shown here is derived from an EMBL/GenBank/DDBJ whole genome shotgun (WGS) entry which is preliminary data.</text>
</comment>
<organism evidence="3 4">
    <name type="scientific">Hyphomicrobium sulfonivorans</name>
    <dbReference type="NCBI Taxonomy" id="121290"/>
    <lineage>
        <taxon>Bacteria</taxon>
        <taxon>Pseudomonadati</taxon>
        <taxon>Pseudomonadota</taxon>
        <taxon>Alphaproteobacteria</taxon>
        <taxon>Hyphomicrobiales</taxon>
        <taxon>Hyphomicrobiaceae</taxon>
        <taxon>Hyphomicrobium</taxon>
    </lineage>
</organism>
<dbReference type="OrthoDB" id="9800684at2"/>
<dbReference type="CDD" id="cd02236">
    <property type="entry name" value="cupin_CV2614-like"/>
    <property type="match status" value="1"/>
</dbReference>
<dbReference type="Proteomes" id="UP000059074">
    <property type="component" value="Unassembled WGS sequence"/>
</dbReference>
<dbReference type="STRING" id="121290.APY04_0892"/>
<dbReference type="PANTHER" id="PTHR38599:SF1">
    <property type="entry name" value="CUPIN DOMAIN PROTEIN (AFU_ORTHOLOGUE AFUA_3G13620)"/>
    <property type="match status" value="1"/>
</dbReference>
<dbReference type="EMBL" id="LMTR01000030">
    <property type="protein sequence ID" value="KWT70612.1"/>
    <property type="molecule type" value="Genomic_DNA"/>
</dbReference>
<dbReference type="PANTHER" id="PTHR38599">
    <property type="entry name" value="CUPIN DOMAIN PROTEIN (AFU_ORTHOLOGUE AFUA_3G13620)"/>
    <property type="match status" value="1"/>
</dbReference>
<dbReference type="InterPro" id="IPR014710">
    <property type="entry name" value="RmlC-like_jellyroll"/>
</dbReference>
<evidence type="ECO:0000259" key="2">
    <source>
        <dbReference type="Pfam" id="PF07883"/>
    </source>
</evidence>
<dbReference type="SUPFAM" id="SSF51182">
    <property type="entry name" value="RmlC-like cupins"/>
    <property type="match status" value="1"/>
</dbReference>
<evidence type="ECO:0000256" key="1">
    <source>
        <dbReference type="SAM" id="MobiDB-lite"/>
    </source>
</evidence>
<dbReference type="PATRIC" id="fig|121290.4.peg.1704"/>
<protein>
    <recommendedName>
        <fullName evidence="2">Cupin type-2 domain-containing protein</fullName>
    </recommendedName>
</protein>
<dbReference type="InterPro" id="IPR013096">
    <property type="entry name" value="Cupin_2"/>
</dbReference>
<dbReference type="Gene3D" id="2.60.120.10">
    <property type="entry name" value="Jelly Rolls"/>
    <property type="match status" value="1"/>
</dbReference>
<name>A0A109BKQ0_HYPSL</name>
<reference evidence="3 4" key="1">
    <citation type="submission" date="2015-10" db="EMBL/GenBank/DDBJ databases">
        <title>Transcriptomic analysis of a linuron degrading triple-species bacterial consortium.</title>
        <authorList>
            <person name="Albers P."/>
        </authorList>
    </citation>
    <scope>NUCLEOTIDE SEQUENCE [LARGE SCALE GENOMIC DNA]</scope>
    <source>
        <strain evidence="3 4">WDL6</strain>
    </source>
</reference>
<dbReference type="AlphaFoldDB" id="A0A109BKQ0"/>
<dbReference type="InterPro" id="IPR011051">
    <property type="entry name" value="RmlC_Cupin_sf"/>
</dbReference>